<evidence type="ECO:0000256" key="9">
    <source>
        <dbReference type="ARBA" id="ARBA00022801"/>
    </source>
</evidence>
<keyword evidence="5" id="KW-0964">Secreted</keyword>
<evidence type="ECO:0000256" key="2">
    <source>
        <dbReference type="ARBA" id="ARBA00002451"/>
    </source>
</evidence>
<dbReference type="GO" id="GO:0046872">
    <property type="term" value="F:metal ion binding"/>
    <property type="evidence" value="ECO:0007669"/>
    <property type="project" value="UniProtKB-UniRule"/>
</dbReference>
<feature type="binding site" evidence="15">
    <location>
        <position position="569"/>
    </location>
    <ligand>
        <name>Ca(2+)</name>
        <dbReference type="ChEBI" id="CHEBI:29108"/>
    </ligand>
</feature>
<dbReference type="EMBL" id="VCAU01000010">
    <property type="protein sequence ID" value="KAF9892943.1"/>
    <property type="molecule type" value="Genomic_DNA"/>
</dbReference>
<keyword evidence="11 15" id="KW-0106">Calcium</keyword>
<evidence type="ECO:0000256" key="16">
    <source>
        <dbReference type="SAM" id="MobiDB-lite"/>
    </source>
</evidence>
<feature type="region of interest" description="Disordered" evidence="16">
    <location>
        <begin position="309"/>
        <end position="328"/>
    </location>
</feature>
<keyword evidence="9 15" id="KW-0378">Hydrolase</keyword>
<evidence type="ECO:0000256" key="10">
    <source>
        <dbReference type="ARBA" id="ARBA00022825"/>
    </source>
</evidence>
<dbReference type="InterPro" id="IPR030400">
    <property type="entry name" value="Sedolisin_dom"/>
</dbReference>
<comment type="subcellular location">
    <subcellularLocation>
        <location evidence="3">Secreted</location>
        <location evidence="3">Extracellular space</location>
    </subcellularLocation>
</comment>
<evidence type="ECO:0000256" key="8">
    <source>
        <dbReference type="ARBA" id="ARBA00022729"/>
    </source>
</evidence>
<dbReference type="Pfam" id="PF09286">
    <property type="entry name" value="Pro-kuma_activ"/>
    <property type="match status" value="1"/>
</dbReference>
<evidence type="ECO:0000256" key="11">
    <source>
        <dbReference type="ARBA" id="ARBA00022837"/>
    </source>
</evidence>
<dbReference type="AlphaFoldDB" id="A0AAD4CUZ4"/>
<feature type="active site" description="Charge relay system" evidence="15">
    <location>
        <position position="289"/>
    </location>
</feature>
<dbReference type="CDD" id="cd04056">
    <property type="entry name" value="Peptidases_S53"/>
    <property type="match status" value="1"/>
</dbReference>
<proteinExistence type="predicted"/>
<dbReference type="InterPro" id="IPR023828">
    <property type="entry name" value="Peptidase_S8_Ser-AS"/>
</dbReference>
<dbReference type="PROSITE" id="PS51695">
    <property type="entry name" value="SEDOLISIN"/>
    <property type="match status" value="1"/>
</dbReference>
<evidence type="ECO:0000256" key="5">
    <source>
        <dbReference type="ARBA" id="ARBA00022525"/>
    </source>
</evidence>
<evidence type="ECO:0000256" key="6">
    <source>
        <dbReference type="ARBA" id="ARBA00022670"/>
    </source>
</evidence>
<reference evidence="19" key="1">
    <citation type="journal article" date="2019" name="Beilstein J. Org. Chem.">
        <title>Nanangenines: drimane sesquiterpenoids as the dominant metabolite cohort of a novel Australian fungus, Aspergillus nanangensis.</title>
        <authorList>
            <person name="Lacey H.J."/>
            <person name="Gilchrist C.L.M."/>
            <person name="Crombie A."/>
            <person name="Kalaitzis J.A."/>
            <person name="Vuong D."/>
            <person name="Rutledge P.J."/>
            <person name="Turner P."/>
            <person name="Pitt J.I."/>
            <person name="Lacey E."/>
            <person name="Chooi Y.H."/>
            <person name="Piggott A.M."/>
        </authorList>
    </citation>
    <scope>NUCLEOTIDE SEQUENCE</scope>
    <source>
        <strain evidence="19">MST-FP2251</strain>
    </source>
</reference>
<gene>
    <name evidence="19" type="primary">TPP1_1</name>
    <name evidence="19" type="ORF">FE257_000535</name>
</gene>
<keyword evidence="13" id="KW-0865">Zymogen</keyword>
<protein>
    <recommendedName>
        <fullName evidence="4">tripeptidyl-peptidase II</fullName>
        <ecNumber evidence="4">3.4.14.10</ecNumber>
    </recommendedName>
</protein>
<evidence type="ECO:0000259" key="18">
    <source>
        <dbReference type="PROSITE" id="PS51695"/>
    </source>
</evidence>
<feature type="chain" id="PRO_5041979438" description="tripeptidyl-peptidase II" evidence="17">
    <location>
        <begin position="22"/>
        <end position="589"/>
    </location>
</feature>
<dbReference type="SMART" id="SM00944">
    <property type="entry name" value="Pro-kuma_activ"/>
    <property type="match status" value="1"/>
</dbReference>
<keyword evidence="6 15" id="KW-0645">Protease</keyword>
<evidence type="ECO:0000256" key="4">
    <source>
        <dbReference type="ARBA" id="ARBA00012462"/>
    </source>
</evidence>
<keyword evidence="7 15" id="KW-0479">Metal-binding</keyword>
<evidence type="ECO:0000256" key="15">
    <source>
        <dbReference type="PROSITE-ProRule" id="PRU01032"/>
    </source>
</evidence>
<dbReference type="Gene3D" id="3.40.50.200">
    <property type="entry name" value="Peptidase S8/S53 domain"/>
    <property type="match status" value="1"/>
</dbReference>
<evidence type="ECO:0000256" key="13">
    <source>
        <dbReference type="ARBA" id="ARBA00023145"/>
    </source>
</evidence>
<accession>A0AAD4CUZ4</accession>
<reference evidence="19" key="2">
    <citation type="submission" date="2020-02" db="EMBL/GenBank/DDBJ databases">
        <authorList>
            <person name="Gilchrist C.L.M."/>
            <person name="Chooi Y.-H."/>
        </authorList>
    </citation>
    <scope>NUCLEOTIDE SEQUENCE</scope>
    <source>
        <strain evidence="19">MST-FP2251</strain>
    </source>
</reference>
<feature type="active site" description="Charge relay system" evidence="15">
    <location>
        <position position="500"/>
    </location>
</feature>
<dbReference type="FunFam" id="3.40.50.200:FF:000015">
    <property type="entry name" value="Tripeptidyl peptidase A"/>
    <property type="match status" value="1"/>
</dbReference>
<dbReference type="SUPFAM" id="SSF52743">
    <property type="entry name" value="Subtilisin-like"/>
    <property type="match status" value="1"/>
</dbReference>
<dbReference type="SUPFAM" id="SSF54897">
    <property type="entry name" value="Protease propeptides/inhibitors"/>
    <property type="match status" value="1"/>
</dbReference>
<dbReference type="InterPro" id="IPR000209">
    <property type="entry name" value="Peptidase_S8/S53_dom"/>
</dbReference>
<evidence type="ECO:0000256" key="14">
    <source>
        <dbReference type="ARBA" id="ARBA00023180"/>
    </source>
</evidence>
<feature type="compositionally biased region" description="Polar residues" evidence="16">
    <location>
        <begin position="318"/>
        <end position="327"/>
    </location>
</feature>
<dbReference type="CDD" id="cd11377">
    <property type="entry name" value="Pro-peptidase_S53"/>
    <property type="match status" value="1"/>
</dbReference>
<organism evidence="19 20">
    <name type="scientific">Aspergillus nanangensis</name>
    <dbReference type="NCBI Taxonomy" id="2582783"/>
    <lineage>
        <taxon>Eukaryota</taxon>
        <taxon>Fungi</taxon>
        <taxon>Dikarya</taxon>
        <taxon>Ascomycota</taxon>
        <taxon>Pezizomycotina</taxon>
        <taxon>Eurotiomycetes</taxon>
        <taxon>Eurotiomycetidae</taxon>
        <taxon>Eurotiales</taxon>
        <taxon>Aspergillaceae</taxon>
        <taxon>Aspergillus</taxon>
        <taxon>Aspergillus subgen. Circumdati</taxon>
    </lineage>
</organism>
<feature type="binding site" evidence="15">
    <location>
        <position position="567"/>
    </location>
    <ligand>
        <name>Ca(2+)</name>
        <dbReference type="ChEBI" id="CHEBI:29108"/>
    </ligand>
</feature>
<keyword evidence="14" id="KW-0325">Glycoprotein</keyword>
<dbReference type="Proteomes" id="UP001194746">
    <property type="component" value="Unassembled WGS sequence"/>
</dbReference>
<dbReference type="Pfam" id="PF00082">
    <property type="entry name" value="Peptidase_S8"/>
    <property type="match status" value="1"/>
</dbReference>
<dbReference type="EC" id="3.4.14.10" evidence="4"/>
<dbReference type="InterPro" id="IPR036852">
    <property type="entry name" value="Peptidase_S8/S53_dom_sf"/>
</dbReference>
<keyword evidence="8 17" id="KW-0732">Signal</keyword>
<keyword evidence="12" id="KW-0843">Virulence</keyword>
<name>A0AAD4CUZ4_ASPNN</name>
<evidence type="ECO:0000313" key="20">
    <source>
        <dbReference type="Proteomes" id="UP001194746"/>
    </source>
</evidence>
<dbReference type="GO" id="GO:0006508">
    <property type="term" value="P:proteolysis"/>
    <property type="evidence" value="ECO:0007669"/>
    <property type="project" value="UniProtKB-KW"/>
</dbReference>
<dbReference type="GO" id="GO:0008240">
    <property type="term" value="F:tripeptidyl-peptidase activity"/>
    <property type="evidence" value="ECO:0007669"/>
    <property type="project" value="UniProtKB-EC"/>
</dbReference>
<evidence type="ECO:0000256" key="3">
    <source>
        <dbReference type="ARBA" id="ARBA00004239"/>
    </source>
</evidence>
<evidence type="ECO:0000256" key="12">
    <source>
        <dbReference type="ARBA" id="ARBA00023026"/>
    </source>
</evidence>
<dbReference type="PANTHER" id="PTHR14218:SF32">
    <property type="entry name" value="TRIPEPTIDYL PEPTIDASE SED3 (AFU_ORTHOLOGUE AFUA_3G08930)"/>
    <property type="match status" value="1"/>
</dbReference>
<evidence type="ECO:0000256" key="7">
    <source>
        <dbReference type="ARBA" id="ARBA00022723"/>
    </source>
</evidence>
<dbReference type="InterPro" id="IPR050819">
    <property type="entry name" value="Tripeptidyl-peptidase_I"/>
</dbReference>
<dbReference type="GO" id="GO:0004252">
    <property type="term" value="F:serine-type endopeptidase activity"/>
    <property type="evidence" value="ECO:0007669"/>
    <property type="project" value="UniProtKB-UniRule"/>
</dbReference>
<dbReference type="InterPro" id="IPR015366">
    <property type="entry name" value="S53_propep"/>
</dbReference>
<comment type="caution">
    <text evidence="19">The sequence shown here is derived from an EMBL/GenBank/DDBJ whole genome shotgun (WGS) entry which is preliminary data.</text>
</comment>
<sequence length="589" mass="64188">MYPLFVVLGHISLLFAGLGASVPLEPKYEVVERLTSPPDGWMAVQPAPPSKLMKFRLATYQERAGEFEQKVVDLSTPGHQSYGNHLAIRDIQEFLRPSDRVSGKLLSWLESEYVPSESIENHGNWITFTVPISQAESILKTRFYEFHHEDSGQVTTRTLEYSVPEEVHPYVHLIQPTTRFGRFRSEAEKVHLQPTTATGEDLTANCSSTINPGCLRELYRIHDGNPRPDPRNRLGISGFLEEYARYSDFQEFMKTYGPGQADANFTVISINGGLNLQNSSTPSSEASLDIQYAASMAYDALMTFYTTAGRGPGGPETDQPSAGSSDNEPYLEQLHYLLNLPDEELPAVLSTSYGEDEQSLPESYTNATCSLFAQLGARGVSVIFSSGDSGPGDPCRTNDGRDSPRFQPAFPASCPFVTSVGGTYGIDPERAIDFSGGGFSERFPRPLYQKASVDNYLEKLGNRWDGLFNRGGRGIPDVSAQAQNFLIVDHGSIGKIGGTSASAPVFAGIISRLNAVRLKHNKSRLGFLNPWLYSLHGGFSDIVEGGSVGCGSPQGQIPHAGWNATAGWDAVTGLGTPLYDVLSAMTSNL</sequence>
<feature type="signal peptide" evidence="17">
    <location>
        <begin position="1"/>
        <end position="21"/>
    </location>
</feature>
<evidence type="ECO:0000256" key="1">
    <source>
        <dbReference type="ARBA" id="ARBA00001910"/>
    </source>
</evidence>
<feature type="domain" description="Peptidase S53" evidence="18">
    <location>
        <begin position="209"/>
        <end position="589"/>
    </location>
</feature>
<keyword evidence="10 15" id="KW-0720">Serine protease</keyword>
<evidence type="ECO:0000313" key="19">
    <source>
        <dbReference type="EMBL" id="KAF9892943.1"/>
    </source>
</evidence>
<evidence type="ECO:0000256" key="17">
    <source>
        <dbReference type="SAM" id="SignalP"/>
    </source>
</evidence>
<dbReference type="PROSITE" id="PS00138">
    <property type="entry name" value="SUBTILASE_SER"/>
    <property type="match status" value="1"/>
</dbReference>
<feature type="active site" description="Charge relay system" evidence="15">
    <location>
        <position position="285"/>
    </location>
</feature>
<dbReference type="GO" id="GO:0005576">
    <property type="term" value="C:extracellular region"/>
    <property type="evidence" value="ECO:0007669"/>
    <property type="project" value="UniProtKB-SubCell"/>
</dbReference>
<keyword evidence="20" id="KW-1185">Reference proteome</keyword>
<feature type="binding site" evidence="15">
    <location>
        <position position="541"/>
    </location>
    <ligand>
        <name>Ca(2+)</name>
        <dbReference type="ChEBI" id="CHEBI:29108"/>
    </ligand>
</feature>
<dbReference type="PANTHER" id="PTHR14218">
    <property type="entry name" value="PROTEASE S8 TRIPEPTIDYL PEPTIDASE I CLN2"/>
    <property type="match status" value="1"/>
</dbReference>
<comment type="catalytic activity">
    <reaction evidence="1">
        <text>Release of an N-terminal tripeptide from a polypeptide.</text>
        <dbReference type="EC" id="3.4.14.10"/>
    </reaction>
</comment>
<comment type="cofactor">
    <cofactor evidence="15">
        <name>Ca(2+)</name>
        <dbReference type="ChEBI" id="CHEBI:29108"/>
    </cofactor>
    <text evidence="15">Binds 1 Ca(2+) ion per subunit.</text>
</comment>
<comment type="function">
    <text evidence="2">Secreted tripeptidyl-peptidase which degrades proteins at acidic pHs and is involved in virulence.</text>
</comment>
<feature type="binding site" evidence="15">
    <location>
        <position position="542"/>
    </location>
    <ligand>
        <name>Ca(2+)</name>
        <dbReference type="ChEBI" id="CHEBI:29108"/>
    </ligand>
</feature>